<protein>
    <submittedName>
        <fullName evidence="1">Uncharacterized protein</fullName>
    </submittedName>
</protein>
<name>L8X386_THACA</name>
<proteinExistence type="predicted"/>
<evidence type="ECO:0000313" key="2">
    <source>
        <dbReference type="Proteomes" id="UP000011668"/>
    </source>
</evidence>
<gene>
    <name evidence="1" type="ORF">AG1IA_02877</name>
</gene>
<dbReference type="Proteomes" id="UP000011668">
    <property type="component" value="Unassembled WGS sequence"/>
</dbReference>
<dbReference type="EMBL" id="AFRT01000608">
    <property type="protein sequence ID" value="ELU43094.1"/>
    <property type="molecule type" value="Genomic_DNA"/>
</dbReference>
<accession>L8X386</accession>
<evidence type="ECO:0000313" key="1">
    <source>
        <dbReference type="EMBL" id="ELU43094.1"/>
    </source>
</evidence>
<sequence length="137" mass="14908">MSETPATALAPDQVQRLAICSSSPHLLSVCRRVCGISAIRPCPWIRCSRIPLVYSGPPKHLLTFPWARALSACSQLADDAPITSTRDTDAHTLIAGYLTIYPLVTSYHAQLSPARSIHVESSWDKAVAVFIVFTHAP</sequence>
<reference evidence="1 2" key="1">
    <citation type="journal article" date="2013" name="Nat. Commun.">
        <title>The evolution and pathogenic mechanisms of the rice sheath blight pathogen.</title>
        <authorList>
            <person name="Zheng A."/>
            <person name="Lin R."/>
            <person name="Xu L."/>
            <person name="Qin P."/>
            <person name="Tang C."/>
            <person name="Ai P."/>
            <person name="Zhang D."/>
            <person name="Liu Y."/>
            <person name="Sun Z."/>
            <person name="Feng H."/>
            <person name="Wang Y."/>
            <person name="Chen Y."/>
            <person name="Liang X."/>
            <person name="Fu R."/>
            <person name="Li Q."/>
            <person name="Zhang J."/>
            <person name="Yu X."/>
            <person name="Xie Z."/>
            <person name="Ding L."/>
            <person name="Guan P."/>
            <person name="Tang J."/>
            <person name="Liang Y."/>
            <person name="Wang S."/>
            <person name="Deng Q."/>
            <person name="Li S."/>
            <person name="Zhu J."/>
            <person name="Wang L."/>
            <person name="Liu H."/>
            <person name="Li P."/>
        </authorList>
    </citation>
    <scope>NUCLEOTIDE SEQUENCE [LARGE SCALE GENOMIC DNA]</scope>
    <source>
        <strain evidence="2">AG-1 IA</strain>
    </source>
</reference>
<dbReference type="AlphaFoldDB" id="L8X386"/>
<dbReference type="HOGENOM" id="CLU_1866482_0_0_1"/>
<organism evidence="1 2">
    <name type="scientific">Thanatephorus cucumeris (strain AG1-IA)</name>
    <name type="common">Rice sheath blight fungus</name>
    <name type="synonym">Rhizoctonia solani</name>
    <dbReference type="NCBI Taxonomy" id="983506"/>
    <lineage>
        <taxon>Eukaryota</taxon>
        <taxon>Fungi</taxon>
        <taxon>Dikarya</taxon>
        <taxon>Basidiomycota</taxon>
        <taxon>Agaricomycotina</taxon>
        <taxon>Agaricomycetes</taxon>
        <taxon>Cantharellales</taxon>
        <taxon>Ceratobasidiaceae</taxon>
        <taxon>Rhizoctonia</taxon>
        <taxon>Rhizoctonia solani AG-1</taxon>
    </lineage>
</organism>
<comment type="caution">
    <text evidence="1">The sequence shown here is derived from an EMBL/GenBank/DDBJ whole genome shotgun (WGS) entry which is preliminary data.</text>
</comment>
<keyword evidence="2" id="KW-1185">Reference proteome</keyword>